<dbReference type="InterPro" id="IPR041492">
    <property type="entry name" value="HAD_2"/>
</dbReference>
<proteinExistence type="inferred from homology"/>
<dbReference type="EC" id="3.1.3.18" evidence="4"/>
<dbReference type="SFLD" id="SFLDG01129">
    <property type="entry name" value="C1.5:_HAD__Beta-PGM__Phosphata"/>
    <property type="match status" value="1"/>
</dbReference>
<protein>
    <recommendedName>
        <fullName evidence="4">phosphoglycolate phosphatase</fullName>
        <ecNumber evidence="4">3.1.3.18</ecNumber>
    </recommendedName>
</protein>
<dbReference type="GO" id="GO:0006281">
    <property type="term" value="P:DNA repair"/>
    <property type="evidence" value="ECO:0007669"/>
    <property type="project" value="TreeGrafter"/>
</dbReference>
<dbReference type="SUPFAM" id="SSF56784">
    <property type="entry name" value="HAD-like"/>
    <property type="match status" value="1"/>
</dbReference>
<evidence type="ECO:0000256" key="2">
    <source>
        <dbReference type="ARBA" id="ARBA00004818"/>
    </source>
</evidence>
<dbReference type="RefSeq" id="WP_020195132.1">
    <property type="nucleotide sequence ID" value="NZ_BAOH01000012.1"/>
</dbReference>
<comment type="similarity">
    <text evidence="3">Belongs to the HAD-like hydrolase superfamily. CbbY/CbbZ/Gph/YieH family.</text>
</comment>
<dbReference type="EMBL" id="JPRD01000020">
    <property type="protein sequence ID" value="KIF52678.1"/>
    <property type="molecule type" value="Genomic_DNA"/>
</dbReference>
<dbReference type="InterPro" id="IPR050155">
    <property type="entry name" value="HAD-like_hydrolase_sf"/>
</dbReference>
<accession>A0A0C1VS01</accession>
<evidence type="ECO:0000256" key="4">
    <source>
        <dbReference type="ARBA" id="ARBA00013078"/>
    </source>
</evidence>
<comment type="caution">
    <text evidence="5">The sequence shown here is derived from an EMBL/GenBank/DDBJ whole genome shotgun (WGS) entry which is preliminary data.</text>
</comment>
<name>A0A0C1VS01_9VIBR</name>
<dbReference type="Gene3D" id="3.40.50.1000">
    <property type="entry name" value="HAD superfamily/HAD-like"/>
    <property type="match status" value="1"/>
</dbReference>
<comment type="pathway">
    <text evidence="2">Organic acid metabolism; glycolate biosynthesis; glycolate from 2-phosphoglycolate: step 1/1.</text>
</comment>
<dbReference type="PATRIC" id="fig|1229493.5.peg.1863"/>
<dbReference type="InterPro" id="IPR023214">
    <property type="entry name" value="HAD_sf"/>
</dbReference>
<dbReference type="AlphaFoldDB" id="A0A0C1VS01"/>
<gene>
    <name evidence="5" type="ORF">H735_13615</name>
</gene>
<dbReference type="Pfam" id="PF13419">
    <property type="entry name" value="HAD_2"/>
    <property type="match status" value="1"/>
</dbReference>
<evidence type="ECO:0000256" key="3">
    <source>
        <dbReference type="ARBA" id="ARBA00006171"/>
    </source>
</evidence>
<comment type="catalytic activity">
    <reaction evidence="1">
        <text>2-phosphoglycolate + H2O = glycolate + phosphate</text>
        <dbReference type="Rhea" id="RHEA:14369"/>
        <dbReference type="ChEBI" id="CHEBI:15377"/>
        <dbReference type="ChEBI" id="CHEBI:29805"/>
        <dbReference type="ChEBI" id="CHEBI:43474"/>
        <dbReference type="ChEBI" id="CHEBI:58033"/>
        <dbReference type="EC" id="3.1.3.18"/>
    </reaction>
</comment>
<sequence length="236" mass="26126">MKLDAVLWDYDGTLVNSVPKNIDITKAILSVIAPHLTGDNLPKYLRSEADYHHANHAAKNWQDLYVNYYGLSHDEMIVAGTMWAEHQEQNQTPVNLFSGIADVVNAFEHLPHGVCSQNSQSNIRNVLSTNQINAPFKAVVGYDDVSNGHQKPDPFGGIKCIESIFGHSDKQLLMYIGDHEADTQFARNIEHHLGGSCKVIAVAAAYSGAQPEHWNAQPDYVAHQVADLLRIIGKYA</sequence>
<dbReference type="GO" id="GO:0008967">
    <property type="term" value="F:phosphoglycolate phosphatase activity"/>
    <property type="evidence" value="ECO:0007669"/>
    <property type="project" value="UniProtKB-EC"/>
</dbReference>
<dbReference type="InterPro" id="IPR036412">
    <property type="entry name" value="HAD-like_sf"/>
</dbReference>
<dbReference type="SFLD" id="SFLDS00003">
    <property type="entry name" value="Haloacid_Dehalogenase"/>
    <property type="match status" value="1"/>
</dbReference>
<dbReference type="Proteomes" id="UP000031586">
    <property type="component" value="Unassembled WGS sequence"/>
</dbReference>
<dbReference type="PANTHER" id="PTHR43434">
    <property type="entry name" value="PHOSPHOGLYCOLATE PHOSPHATASE"/>
    <property type="match status" value="1"/>
</dbReference>
<evidence type="ECO:0000313" key="5">
    <source>
        <dbReference type="EMBL" id="KIF52678.1"/>
    </source>
</evidence>
<evidence type="ECO:0000313" key="6">
    <source>
        <dbReference type="Proteomes" id="UP000031586"/>
    </source>
</evidence>
<reference evidence="5 6" key="1">
    <citation type="submission" date="2014-07" db="EMBL/GenBank/DDBJ databases">
        <title>Unique and conserved regions in Vibrio harveyi and related species in comparison with the shrimp pathogen Vibrio harveyi CAIM 1792.</title>
        <authorList>
            <person name="Espinoza-Valles I."/>
            <person name="Vora G."/>
            <person name="Leekitcharoenphon P."/>
            <person name="Ussery D."/>
            <person name="Hoj L."/>
            <person name="Gomez-Gil B."/>
        </authorList>
    </citation>
    <scope>NUCLEOTIDE SEQUENCE [LARGE SCALE GENOMIC DNA]</scope>
    <source>
        <strain evidence="6">CAIM 1854 / LMG 25443</strain>
    </source>
</reference>
<dbReference type="PANTHER" id="PTHR43434:SF1">
    <property type="entry name" value="PHOSPHOGLYCOLATE PHOSPHATASE"/>
    <property type="match status" value="1"/>
</dbReference>
<organism evidence="5 6">
    <name type="scientific">Vibrio owensii CAIM 1854 = LMG 25443</name>
    <dbReference type="NCBI Taxonomy" id="1229493"/>
    <lineage>
        <taxon>Bacteria</taxon>
        <taxon>Pseudomonadati</taxon>
        <taxon>Pseudomonadota</taxon>
        <taxon>Gammaproteobacteria</taxon>
        <taxon>Vibrionales</taxon>
        <taxon>Vibrionaceae</taxon>
        <taxon>Vibrio</taxon>
    </lineage>
</organism>
<evidence type="ECO:0000256" key="1">
    <source>
        <dbReference type="ARBA" id="ARBA00000830"/>
    </source>
</evidence>